<dbReference type="PANTHER" id="PTHR46072">
    <property type="entry name" value="AMIDASE-RELATED-RELATED"/>
    <property type="match status" value="1"/>
</dbReference>
<dbReference type="EMBL" id="JZBS01003076">
    <property type="protein sequence ID" value="KKK16182.1"/>
    <property type="molecule type" value="Genomic_DNA"/>
</dbReference>
<dbReference type="SUPFAM" id="SSF75304">
    <property type="entry name" value="Amidase signature (AS) enzymes"/>
    <property type="match status" value="1"/>
</dbReference>
<gene>
    <name evidence="7" type="ORF">ARAM_006114</name>
</gene>
<feature type="domain" description="Amidase" evidence="6">
    <location>
        <begin position="369"/>
        <end position="715"/>
    </location>
</feature>
<sequence length="742" mass="81460">MRFCLLASPSLLLEPFLALASLFATAQPDNRLNLALIRWTAAMQKLRELGISDPQNLHGILFLRICLATVQLLVFGISMQPIYRFTLSFIDPKDVDIWDDPGFAMNALCLAFVDTLECLVRRQVPVFRFPVNNYRGILTAQLDYAPLNCHSVLLMGHAKAHRCAVWIILHRLQYQSYKPDESIRVMRRSILIELENCVAVTGTRPRFSILPILVGGVEAETPEEREKFLSLLYSIGTNPPLHPCLLTVEQSLKKESWKLQNCHFPPGSNVLDVPSTCGILTGEEITLTTQYDAVDLIRLMKEGKYSVEAVTVAFCKRAAIALQLPTSALGPLFGLPISLKDSFEIPGFNSTMGFVAYVNRPATKPSNLTMMTSDSDNHIWGRTLNPSNTALTAGGSSGGEAALIALRGSVAGIGTDIAGSVRIPAAACGIYAIRTSADVIPLGNKRLPVKVGLPYITPVVGPMCTSARACRYLLECIIKAHPPRYDSQCINLSWPASLPRYPPDHQCTLRIGVAEDDGLLSVTPPQRRALEHSVNALKAVGIDIVPIKLPQIGQILQNLLSNFAMDGGEFVRNVLAQTGEPLVPSAAILVQKDGTAQTLGELAQSRELRAQHQERYRLLWNATQIDALIMPPASHTAVPHDTWRAITYTALWNYLDNPSAVMPVDRVNGGDVADHGANYGEMDRAYYALYTGPEDYRNAPTAIQVVGRRQEDANLALLVEYLDGVIHRRGIDSVTSARKLFS</sequence>
<dbReference type="Proteomes" id="UP000034291">
    <property type="component" value="Unassembled WGS sequence"/>
</dbReference>
<dbReference type="AlphaFoldDB" id="A0A0F8WXX3"/>
<organism evidence="7 8">
    <name type="scientific">Aspergillus rambellii</name>
    <dbReference type="NCBI Taxonomy" id="308745"/>
    <lineage>
        <taxon>Eukaryota</taxon>
        <taxon>Fungi</taxon>
        <taxon>Dikarya</taxon>
        <taxon>Ascomycota</taxon>
        <taxon>Pezizomycotina</taxon>
        <taxon>Eurotiomycetes</taxon>
        <taxon>Eurotiomycetidae</taxon>
        <taxon>Eurotiales</taxon>
        <taxon>Aspergillaceae</taxon>
        <taxon>Aspergillus</taxon>
        <taxon>Aspergillus subgen. Nidulantes</taxon>
    </lineage>
</organism>
<accession>A0A0F8WXX3</accession>
<evidence type="ECO:0000256" key="1">
    <source>
        <dbReference type="ARBA" id="ARBA00001311"/>
    </source>
</evidence>
<feature type="chain" id="PRO_5002529484" description="amidase" evidence="5">
    <location>
        <begin position="21"/>
        <end position="742"/>
    </location>
</feature>
<comment type="similarity">
    <text evidence="2">Belongs to the amidase family.</text>
</comment>
<evidence type="ECO:0000259" key="6">
    <source>
        <dbReference type="Pfam" id="PF01425"/>
    </source>
</evidence>
<dbReference type="PROSITE" id="PS00571">
    <property type="entry name" value="AMIDASES"/>
    <property type="match status" value="1"/>
</dbReference>
<comment type="caution">
    <text evidence="7">The sequence shown here is derived from an EMBL/GenBank/DDBJ whole genome shotgun (WGS) entry which is preliminary data.</text>
</comment>
<evidence type="ECO:0000313" key="8">
    <source>
        <dbReference type="Proteomes" id="UP000034291"/>
    </source>
</evidence>
<dbReference type="GO" id="GO:0004040">
    <property type="term" value="F:amidase activity"/>
    <property type="evidence" value="ECO:0007669"/>
    <property type="project" value="UniProtKB-EC"/>
</dbReference>
<name>A0A0F8WXX3_9EURO</name>
<evidence type="ECO:0000313" key="7">
    <source>
        <dbReference type="EMBL" id="KKK16182.1"/>
    </source>
</evidence>
<dbReference type="Pfam" id="PF01425">
    <property type="entry name" value="Amidase"/>
    <property type="match status" value="1"/>
</dbReference>
<proteinExistence type="inferred from homology"/>
<dbReference type="Gene3D" id="3.90.1300.10">
    <property type="entry name" value="Amidase signature (AS) domain"/>
    <property type="match status" value="1"/>
</dbReference>
<keyword evidence="5" id="KW-0732">Signal</keyword>
<evidence type="ECO:0000256" key="5">
    <source>
        <dbReference type="SAM" id="SignalP"/>
    </source>
</evidence>
<dbReference type="InterPro" id="IPR036928">
    <property type="entry name" value="AS_sf"/>
</dbReference>
<keyword evidence="4" id="KW-0378">Hydrolase</keyword>
<feature type="signal peptide" evidence="5">
    <location>
        <begin position="1"/>
        <end position="20"/>
    </location>
</feature>
<dbReference type="OrthoDB" id="6428749at2759"/>
<comment type="catalytic activity">
    <reaction evidence="1">
        <text>a monocarboxylic acid amide + H2O = a monocarboxylate + NH4(+)</text>
        <dbReference type="Rhea" id="RHEA:12020"/>
        <dbReference type="ChEBI" id="CHEBI:15377"/>
        <dbReference type="ChEBI" id="CHEBI:28938"/>
        <dbReference type="ChEBI" id="CHEBI:35757"/>
        <dbReference type="ChEBI" id="CHEBI:83628"/>
        <dbReference type="EC" id="3.5.1.4"/>
    </reaction>
</comment>
<dbReference type="PANTHER" id="PTHR46072:SF3">
    <property type="entry name" value="AMIDASE"/>
    <property type="match status" value="1"/>
</dbReference>
<dbReference type="EC" id="3.5.1.4" evidence="3"/>
<keyword evidence="8" id="KW-1185">Reference proteome</keyword>
<evidence type="ECO:0000256" key="4">
    <source>
        <dbReference type="ARBA" id="ARBA00022801"/>
    </source>
</evidence>
<dbReference type="InterPro" id="IPR020556">
    <property type="entry name" value="Amidase_CS"/>
</dbReference>
<dbReference type="STRING" id="308745.A0A0F8WXX3"/>
<evidence type="ECO:0000256" key="3">
    <source>
        <dbReference type="ARBA" id="ARBA00012922"/>
    </source>
</evidence>
<protein>
    <recommendedName>
        <fullName evidence="3">amidase</fullName>
        <ecNumber evidence="3">3.5.1.4</ecNumber>
    </recommendedName>
</protein>
<evidence type="ECO:0000256" key="2">
    <source>
        <dbReference type="ARBA" id="ARBA00009199"/>
    </source>
</evidence>
<reference evidence="7 8" key="1">
    <citation type="submission" date="2015-02" db="EMBL/GenBank/DDBJ databases">
        <title>Draft Genome Sequences of Two Closely-Related Aflatoxigenic Aspergillus Species Obtained from the Cote d'Ivoire.</title>
        <authorList>
            <person name="Moore G.G."/>
            <person name="Beltz S.B."/>
            <person name="Mack B.M."/>
        </authorList>
    </citation>
    <scope>NUCLEOTIDE SEQUENCE [LARGE SCALE GENOMIC DNA]</scope>
    <source>
        <strain evidence="7 8">SRRC1468</strain>
    </source>
</reference>
<dbReference type="InterPro" id="IPR023631">
    <property type="entry name" value="Amidase_dom"/>
</dbReference>